<dbReference type="eggNOG" id="arCOG03644">
    <property type="taxonomic scope" value="Archaea"/>
</dbReference>
<organism evidence="2 3">
    <name type="scientific">Methanospirillum hungatei JF-1 (strain ATCC 27890 / DSM 864 / NBRC 100397 / JF-1)</name>
    <dbReference type="NCBI Taxonomy" id="323259"/>
    <lineage>
        <taxon>Archaea</taxon>
        <taxon>Methanobacteriati</taxon>
        <taxon>Methanobacteriota</taxon>
        <taxon>Stenosarchaea group</taxon>
        <taxon>Methanomicrobia</taxon>
        <taxon>Methanomicrobiales</taxon>
        <taxon>Methanospirillaceae</taxon>
        <taxon>Methanospirillum</taxon>
    </lineage>
</organism>
<feature type="domain" description="Dret-0059-like sensor" evidence="1">
    <location>
        <begin position="165"/>
        <end position="284"/>
    </location>
</feature>
<dbReference type="Pfam" id="PF22309">
    <property type="entry name" value="HK-GC-Chemotax_sensor"/>
    <property type="match status" value="1"/>
</dbReference>
<gene>
    <name evidence="2" type="ordered locus">Mhun_1547</name>
</gene>
<proteinExistence type="predicted"/>
<dbReference type="AlphaFoldDB" id="Q2FNS7"/>
<accession>Q2FNS7</accession>
<dbReference type="STRING" id="323259.Mhun_1547"/>
<protein>
    <recommendedName>
        <fullName evidence="1">Dret-0059-like sensor domain-containing protein</fullName>
    </recommendedName>
</protein>
<evidence type="ECO:0000259" key="1">
    <source>
        <dbReference type="Pfam" id="PF22309"/>
    </source>
</evidence>
<dbReference type="HOGENOM" id="CLU_722820_0_0_2"/>
<dbReference type="Gene3D" id="3.30.450.20">
    <property type="entry name" value="PAS domain"/>
    <property type="match status" value="1"/>
</dbReference>
<evidence type="ECO:0000313" key="2">
    <source>
        <dbReference type="EMBL" id="ABD41278.1"/>
    </source>
</evidence>
<keyword evidence="3" id="KW-1185">Reference proteome</keyword>
<reference evidence="3" key="1">
    <citation type="journal article" date="2016" name="Stand. Genomic Sci.">
        <title>Complete genome sequence of Methanospirillum hungatei type strain JF1.</title>
        <authorList>
            <person name="Gunsalus R.P."/>
            <person name="Cook L.E."/>
            <person name="Crable B."/>
            <person name="Rohlin L."/>
            <person name="McDonald E."/>
            <person name="Mouttaki H."/>
            <person name="Sieber J.R."/>
            <person name="Poweleit N."/>
            <person name="Zhou H."/>
            <person name="Lapidus A.L."/>
            <person name="Daligault H.E."/>
            <person name="Land M."/>
            <person name="Gilna P."/>
            <person name="Ivanova N."/>
            <person name="Kyrpides N."/>
            <person name="Culley D.E."/>
            <person name="McInerney M.J."/>
        </authorList>
    </citation>
    <scope>NUCLEOTIDE SEQUENCE [LARGE SCALE GENOMIC DNA]</scope>
    <source>
        <strain evidence="3">ATCC 27890 / DSM 864 / NBRC 100397 / JF-1</strain>
    </source>
</reference>
<dbReference type="InParanoid" id="Q2FNS7"/>
<sequence>MVPVLSYKPLYQNSFLVFRRKKCMIRSMASVGVFFIALSFLCAAGCIAQETGLEITSYGTITYIDLEGGFYGFIAQDGAQYLPLDLPDEYKQDGLLVDITGVIDTDVMTIQMWGQPLRILSITKHEGFTQSDSWYEGETSFLSPEEELAITTLQLRSSTALSKTLQDCDAAIAAYAAELKGKNLQGPDAQGYLEKVAKSNPAIFEVSLLDRSGTIIAVYPEKYSSSIGSNVKNQTMVASVIRNPAPGMSEYFETVEGEFAVSIIYPVYSSSLSVTGYLSVLLHPALLVESSLDSLTNGTDLNILVIQPDGTIIGHEGSLPATVSDPSAIQKIADLASSPVGTYLAGYDMLSLGDVVPSGEDKTLVYWNTVSLHNTSWRVMVF</sequence>
<dbReference type="InterPro" id="IPR054513">
    <property type="entry name" value="Dret_0059-like_sensor"/>
</dbReference>
<evidence type="ECO:0000313" key="3">
    <source>
        <dbReference type="Proteomes" id="UP000001941"/>
    </source>
</evidence>
<dbReference type="Proteomes" id="UP000001941">
    <property type="component" value="Chromosome"/>
</dbReference>
<name>Q2FNS7_METHJ</name>
<dbReference type="KEGG" id="mhu:Mhun_1547"/>
<dbReference type="EnsemblBacteria" id="ABD41278">
    <property type="protein sequence ID" value="ABD41278"/>
    <property type="gene ID" value="Mhun_1547"/>
</dbReference>
<dbReference type="EMBL" id="CP000254">
    <property type="protein sequence ID" value="ABD41278.1"/>
    <property type="molecule type" value="Genomic_DNA"/>
</dbReference>